<organism evidence="5">
    <name type="scientific">Arabidopsis thaliana</name>
    <name type="common">Mouse-ear cress</name>
    <dbReference type="NCBI Taxonomy" id="3702"/>
    <lineage>
        <taxon>Eukaryota</taxon>
        <taxon>Viridiplantae</taxon>
        <taxon>Streptophyta</taxon>
        <taxon>Embryophyta</taxon>
        <taxon>Tracheophyta</taxon>
        <taxon>Spermatophyta</taxon>
        <taxon>Magnoliopsida</taxon>
        <taxon>eudicotyledons</taxon>
        <taxon>Gunneridae</taxon>
        <taxon>Pentapetalae</taxon>
        <taxon>rosids</taxon>
        <taxon>malvids</taxon>
        <taxon>Brassicales</taxon>
        <taxon>Brassicaceae</taxon>
        <taxon>Camelineae</taxon>
        <taxon>Arabidopsis</taxon>
    </lineage>
</organism>
<proteinExistence type="predicted"/>
<evidence type="ECO:0000256" key="2">
    <source>
        <dbReference type="SAM" id="Coils"/>
    </source>
</evidence>
<protein>
    <submittedName>
        <fullName evidence="5">Similarity to disease resistance protein</fullName>
    </submittedName>
</protein>
<dbReference type="InterPro" id="IPR035897">
    <property type="entry name" value="Toll_tir_struct_dom_sf"/>
</dbReference>
<keyword evidence="3" id="KW-1133">Transmembrane helix</keyword>
<dbReference type="PANTHER" id="PTHR32009:SF143">
    <property type="entry name" value="(RAPE) HYPOTHETICAL PROTEIN"/>
    <property type="match status" value="1"/>
</dbReference>
<feature type="domain" description="TIR" evidence="4">
    <location>
        <begin position="16"/>
        <end position="153"/>
    </location>
</feature>
<feature type="transmembrane region" description="Helical" evidence="3">
    <location>
        <begin position="235"/>
        <end position="261"/>
    </location>
</feature>
<dbReference type="FunFam" id="3.40.50.10140:FF:000007">
    <property type="entry name" value="Disease resistance protein (TIR-NBS-LRR class)"/>
    <property type="match status" value="1"/>
</dbReference>
<evidence type="ECO:0000256" key="1">
    <source>
        <dbReference type="ARBA" id="ARBA00023027"/>
    </source>
</evidence>
<dbReference type="GO" id="GO:0007165">
    <property type="term" value="P:signal transduction"/>
    <property type="evidence" value="ECO:0007669"/>
    <property type="project" value="InterPro"/>
</dbReference>
<dbReference type="Gene3D" id="3.40.50.10140">
    <property type="entry name" value="Toll/interleukin-1 receptor homology (TIR) domain"/>
    <property type="match status" value="1"/>
</dbReference>
<name>Q9FLA8_ARATH</name>
<dbReference type="SUPFAM" id="SSF52200">
    <property type="entry name" value="Toll/Interleukin receptor TIR domain"/>
    <property type="match status" value="1"/>
</dbReference>
<dbReference type="AlphaFoldDB" id="Q9FLA8"/>
<reference evidence="5" key="1">
    <citation type="journal article" date="1998" name="DNA Res.">
        <title>Structural analysis of Arabidopsis thaliana chromosome 5. V. Sequence features of the regions of 1,381,565 bp covered by twenty one physically assigned P1 and TAC clones.</title>
        <authorList>
            <person name="Kaneko T."/>
            <person name="Kotani H."/>
            <person name="Nakamura Y."/>
            <person name="Sato S."/>
            <person name="Asamizu E."/>
            <person name="Miyajima N."/>
            <person name="Tabata S."/>
        </authorList>
    </citation>
    <scope>NUCLEOTIDE SEQUENCE [LARGE SCALE GENOMIC DNA]</scope>
</reference>
<reference key="2">
    <citation type="journal article" date="2000" name="Nature">
        <title>Sequence and analysis of chromosome 5 of the plant Arabidopsis thaliana.</title>
        <authorList>
            <consortium name="Kazusa DNA Research Institute"/>
            <consortium name="Cold Spring Harbor and Washington University in St Louis Sequencing Consortium"/>
            <consortium name="European Union Arabidopsis Genome Sequencing Consortium"/>
            <person name="Tabata S."/>
            <person name="Kaneko T."/>
            <person name="Nakamura Y."/>
            <person name="Kotani H."/>
            <person name="Kato T."/>
            <person name="Asamizu E."/>
            <person name="Miyajima N."/>
            <person name="Sasamoto S."/>
            <person name="Kimura T."/>
            <person name="Hosouchi T."/>
            <person name="Kawashima K."/>
            <person name="Kohara M."/>
            <person name="Matsumoto M."/>
            <person name="Matsuno A."/>
            <person name="Muraki A."/>
            <person name="Nakayama S."/>
            <person name="Nakazaki N."/>
            <person name="Naruo K."/>
            <person name="Okumura S."/>
            <person name="Shinpo S."/>
            <person name="Takeuchi C."/>
            <person name="Wada T."/>
            <person name="Watanabe A."/>
            <person name="Yamada M."/>
            <person name="Yasuda M."/>
            <person name="Sato S."/>
            <person name="de la Bastide M."/>
            <person name="Huang E."/>
            <person name="Spiegel L."/>
            <person name="Gnoj L."/>
            <person name="O'Shaughnessy A."/>
            <person name="Preston R."/>
            <person name="Habermann K."/>
            <person name="Murray J."/>
            <person name="Johnson D."/>
            <person name="Rohlfing T."/>
            <person name="Nelson J."/>
            <person name="Stoneking T."/>
            <person name="Pepin K."/>
            <person name="Spieth J."/>
            <person name="Sekhon M."/>
            <person name="Armstrong J."/>
            <person name="Becker M."/>
            <person name="Belter E."/>
            <person name="Cordum H."/>
            <person name="Cordes M."/>
            <person name="Courtney L."/>
            <person name="Courtney W."/>
            <person name="Dante M."/>
            <person name="Du H."/>
            <person name="Edwards J."/>
            <person name="Fryman J."/>
            <person name="Haakensen B."/>
            <person name="Lamar E."/>
            <person name="Latreille P."/>
            <person name="Leonard S."/>
            <person name="Meyer R."/>
            <person name="Mulvaney E."/>
            <person name="Ozersky P."/>
            <person name="Riley A."/>
            <person name="Strowmatt C."/>
            <person name="Wagner-McPherson C."/>
            <person name="Wollam A."/>
            <person name="Yoakum M."/>
            <person name="Bell M."/>
            <person name="Dedhia N."/>
            <person name="Parnell L."/>
            <person name="Shah R."/>
            <person name="Rodriguez M."/>
            <person name="See L.H."/>
            <person name="Vil D."/>
            <person name="Baker J."/>
            <person name="Kirchoff K."/>
            <person name="Toth K."/>
            <person name="King L."/>
            <person name="Bahret A."/>
            <person name="Miller B."/>
            <person name="Marra M."/>
            <person name="Martienssen R."/>
            <person name="McCombie W.R."/>
            <person name="Wilson R.K."/>
            <person name="Murphy G."/>
            <person name="Bancroft I."/>
            <person name="Volckaert G."/>
            <person name="Wambutt R."/>
            <person name="Dusterhoft A."/>
            <person name="Stiekema W."/>
            <person name="Pohl T."/>
            <person name="Entian K.D."/>
            <person name="Terryn N."/>
            <person name="Hartley N."/>
            <person name="Bent E."/>
            <person name="Johnson S."/>
            <person name="Langham S.A."/>
            <person name="McCullagh B."/>
            <person name="Robben J."/>
            <person name="Grymonprez B."/>
            <person name="Zimmermann W."/>
            <person name="Ramsperger U."/>
            <person name="Wedler H."/>
            <person name="Balke K."/>
            <person name="Wedler E."/>
            <person name="Peters S."/>
            <person name="van Staveren M."/>
            <person name="Dirkse W."/>
            <person name="Mooijman P."/>
            <person name="Lankhorst R.K."/>
            <person name="Weitzenegger T."/>
            <person name="Bothe G."/>
            <person name="Rose M."/>
            <person name="Hauf J."/>
            <person name="Berneiser S."/>
            <person name="Hempel S."/>
            <person name="Feldpausch M."/>
            <person name="Lamberth S."/>
            <person name="Villarroel R."/>
            <person name="Gielen J."/>
            <person name="Ardiles W."/>
            <person name="Bents O."/>
            <person name="Lemcke K."/>
            <person name="Kolesov G."/>
            <person name="Mayer K."/>
            <person name="Rudd S."/>
            <person name="Schoof H."/>
            <person name="Schueller C."/>
            <person name="Zaccaria P."/>
            <person name="Mewes H.W."/>
            <person name="Bevan M."/>
            <person name="Fransz P."/>
        </authorList>
    </citation>
    <scope>NUCLEOTIDE SEQUENCE [LARGE SCALE GENOMIC DNA]</scope>
    <source>
        <strain>cv. Columbia</strain>
    </source>
</reference>
<dbReference type="ExpressionAtlas" id="Q9FLA8">
    <property type="expression patterns" value="baseline and differential"/>
</dbReference>
<dbReference type="Pfam" id="PF01582">
    <property type="entry name" value="TIR"/>
    <property type="match status" value="1"/>
</dbReference>
<keyword evidence="2" id="KW-0175">Coiled coil</keyword>
<keyword evidence="3" id="KW-0472">Membrane</keyword>
<feature type="coiled-coil region" evidence="2">
    <location>
        <begin position="192"/>
        <end position="226"/>
    </location>
</feature>
<sequence length="274" mass="31793">MGASFSLFTDVGPIPPQYQVFINFRGEKLRDGFLGFLVDALLKENVNVFIDDHELRGRDLDHLFSRIEESRVALTIFSKNFTNSRWCLDELAKIKECVDQESLTVIPIFFKMKTDDVKKLKGNFGDNFRDLKLTHRGEPETYRRWKDAILYVSKKTGLSSSRYRSGLCPFAYVLCWKLGILCFLTLFLNDLVNTIVEEVKKVLNDIAEIERQIAEEKRNHLAARTDELIRLVVRFLSLFLLFTIVFGPYVLGLLTFFSFLVGRLIINRAVESEW</sequence>
<dbReference type="EMBL" id="AB010693">
    <property type="protein sequence ID" value="BAB10872.1"/>
    <property type="molecule type" value="Genomic_DNA"/>
</dbReference>
<dbReference type="SMART" id="SM00255">
    <property type="entry name" value="TIR"/>
    <property type="match status" value="1"/>
</dbReference>
<evidence type="ECO:0000259" key="4">
    <source>
        <dbReference type="PROSITE" id="PS50104"/>
    </source>
</evidence>
<dbReference type="InterPro" id="IPR000157">
    <property type="entry name" value="TIR_dom"/>
</dbReference>
<keyword evidence="1" id="KW-0520">NAD</keyword>
<keyword evidence="3" id="KW-0812">Transmembrane</keyword>
<accession>Q9FLA8</accession>
<dbReference type="PROSITE" id="PS50104">
    <property type="entry name" value="TIR"/>
    <property type="match status" value="1"/>
</dbReference>
<evidence type="ECO:0000313" key="5">
    <source>
        <dbReference type="EMBL" id="BAB10872.1"/>
    </source>
</evidence>
<dbReference type="PANTHER" id="PTHR32009">
    <property type="entry name" value="TMV RESISTANCE PROTEIN N-LIKE"/>
    <property type="match status" value="1"/>
</dbReference>
<evidence type="ECO:0000256" key="3">
    <source>
        <dbReference type="SAM" id="Phobius"/>
    </source>
</evidence>